<organism evidence="3 4">
    <name type="scientific">Thermomonas aquatica</name>
    <dbReference type="NCBI Taxonomy" id="2202149"/>
    <lineage>
        <taxon>Bacteria</taxon>
        <taxon>Pseudomonadati</taxon>
        <taxon>Pseudomonadota</taxon>
        <taxon>Gammaproteobacteria</taxon>
        <taxon>Lysobacterales</taxon>
        <taxon>Lysobacteraceae</taxon>
        <taxon>Thermomonas</taxon>
    </lineage>
</organism>
<gene>
    <name evidence="3" type="ORF">FHQ07_10065</name>
</gene>
<keyword evidence="2" id="KW-0472">Membrane</keyword>
<dbReference type="RefSeq" id="WP_139716677.1">
    <property type="nucleotide sequence ID" value="NZ_CP040871.1"/>
</dbReference>
<feature type="region of interest" description="Disordered" evidence="1">
    <location>
        <begin position="1"/>
        <end position="28"/>
    </location>
</feature>
<dbReference type="Proteomes" id="UP000308149">
    <property type="component" value="Chromosome"/>
</dbReference>
<accession>A0A5B7ZT03</accession>
<dbReference type="AlphaFoldDB" id="A0A5B7ZT03"/>
<keyword evidence="4" id="KW-1185">Reference proteome</keyword>
<keyword evidence="2" id="KW-0812">Transmembrane</keyword>
<proteinExistence type="predicted"/>
<name>A0A5B7ZT03_9GAMM</name>
<reference evidence="3 4" key="1">
    <citation type="submission" date="2019-06" db="EMBL/GenBank/DDBJ databases">
        <title>Thermomonas aquatica sp. nov., isolated from an industrial wastewater treatment plant.</title>
        <authorList>
            <person name="Jeon J.H."/>
            <person name="Park D.-S."/>
        </authorList>
    </citation>
    <scope>NUCLEOTIDE SEQUENCE [LARGE SCALE GENOMIC DNA]</scope>
    <source>
        <strain evidence="3 4">SY21</strain>
    </source>
</reference>
<evidence type="ECO:0000256" key="1">
    <source>
        <dbReference type="SAM" id="MobiDB-lite"/>
    </source>
</evidence>
<evidence type="ECO:0000313" key="4">
    <source>
        <dbReference type="Proteomes" id="UP000308149"/>
    </source>
</evidence>
<evidence type="ECO:0000313" key="3">
    <source>
        <dbReference type="EMBL" id="QDA57626.1"/>
    </source>
</evidence>
<evidence type="ECO:0000256" key="2">
    <source>
        <dbReference type="SAM" id="Phobius"/>
    </source>
</evidence>
<feature type="transmembrane region" description="Helical" evidence="2">
    <location>
        <begin position="85"/>
        <end position="104"/>
    </location>
</feature>
<protein>
    <submittedName>
        <fullName evidence="3">Uncharacterized protein</fullName>
    </submittedName>
</protein>
<keyword evidence="2" id="KW-1133">Transmembrane helix</keyword>
<feature type="transmembrane region" description="Helical" evidence="2">
    <location>
        <begin position="124"/>
        <end position="142"/>
    </location>
</feature>
<dbReference type="KEGG" id="thes:FHQ07_10065"/>
<sequence>MNQNDRESIDEARWQAQEKARRGEPGADASELRIARALRHAPRVDLPVDFATTVAKSAAAQVATLARAQALVPVVAEQSQMEQRLLRGLVLVFALSAAVVVAWYGRGWVAELAAVLPGGGDAVGWSAVAALCVLGNWGFGALRRQFERGSHAAA</sequence>
<dbReference type="OrthoDB" id="5959591at2"/>
<dbReference type="EMBL" id="CP040871">
    <property type="protein sequence ID" value="QDA57626.1"/>
    <property type="molecule type" value="Genomic_DNA"/>
</dbReference>